<evidence type="ECO:0000256" key="1">
    <source>
        <dbReference type="ARBA" id="ARBA00012417"/>
    </source>
</evidence>
<dbReference type="SUPFAM" id="SSF48019">
    <property type="entry name" value="post-AAA+ oligomerization domain-like"/>
    <property type="match status" value="1"/>
</dbReference>
<dbReference type="InterPro" id="IPR010372">
    <property type="entry name" value="DNA_pol3_delta_N"/>
</dbReference>
<dbReference type="InterPro" id="IPR005790">
    <property type="entry name" value="DNA_polIII_delta"/>
</dbReference>
<keyword evidence="4 11" id="KW-0548">Nucleotidyltransferase</keyword>
<dbReference type="Gene3D" id="1.10.8.60">
    <property type="match status" value="1"/>
</dbReference>
<dbReference type="SUPFAM" id="SSF52540">
    <property type="entry name" value="P-loop containing nucleoside triphosphate hydrolases"/>
    <property type="match status" value="1"/>
</dbReference>
<reference evidence="11" key="2">
    <citation type="journal article" date="2021" name="PeerJ">
        <title>Extensive microbial diversity within the chicken gut microbiome revealed by metagenomics and culture.</title>
        <authorList>
            <person name="Gilroy R."/>
            <person name="Ravi A."/>
            <person name="Getino M."/>
            <person name="Pursley I."/>
            <person name="Horton D.L."/>
            <person name="Alikhan N.F."/>
            <person name="Baker D."/>
            <person name="Gharbi K."/>
            <person name="Hall N."/>
            <person name="Watson M."/>
            <person name="Adriaenssens E.M."/>
            <person name="Foster-Nyarko E."/>
            <person name="Jarju S."/>
            <person name="Secka A."/>
            <person name="Antonio M."/>
            <person name="Oren A."/>
            <person name="Chaudhuri R.R."/>
            <person name="La Ragione R."/>
            <person name="Hildebrand F."/>
            <person name="Pallen M.J."/>
        </authorList>
    </citation>
    <scope>NUCLEOTIDE SEQUENCE</scope>
    <source>
        <strain evidence="11">CHK157-1446</strain>
    </source>
</reference>
<evidence type="ECO:0000259" key="10">
    <source>
        <dbReference type="Pfam" id="PF21694"/>
    </source>
</evidence>
<keyword evidence="6" id="KW-0239">DNA-directed DNA polymerase</keyword>
<dbReference type="GO" id="GO:0003887">
    <property type="term" value="F:DNA-directed DNA polymerase activity"/>
    <property type="evidence" value="ECO:0007669"/>
    <property type="project" value="UniProtKB-KW"/>
</dbReference>
<evidence type="ECO:0000313" key="11">
    <source>
        <dbReference type="EMBL" id="HIS23886.1"/>
    </source>
</evidence>
<dbReference type="Gene3D" id="1.20.272.10">
    <property type="match status" value="1"/>
</dbReference>
<dbReference type="EC" id="2.7.7.7" evidence="1"/>
<keyword evidence="3 11" id="KW-0808">Transferase</keyword>
<dbReference type="GO" id="GO:0003677">
    <property type="term" value="F:DNA binding"/>
    <property type="evidence" value="ECO:0007669"/>
    <property type="project" value="InterPro"/>
</dbReference>
<comment type="caution">
    <text evidence="11">The sequence shown here is derived from an EMBL/GenBank/DDBJ whole genome shotgun (WGS) entry which is preliminary data.</text>
</comment>
<evidence type="ECO:0000256" key="3">
    <source>
        <dbReference type="ARBA" id="ARBA00022679"/>
    </source>
</evidence>
<comment type="similarity">
    <text evidence="7">Belongs to the DNA polymerase HolA subunit family.</text>
</comment>
<dbReference type="EMBL" id="DVIR01000006">
    <property type="protein sequence ID" value="HIS23886.1"/>
    <property type="molecule type" value="Genomic_DNA"/>
</dbReference>
<dbReference type="AlphaFoldDB" id="A0A9D1ELZ7"/>
<gene>
    <name evidence="11" type="primary">holA</name>
    <name evidence="11" type="ORF">IAD01_00550</name>
</gene>
<reference evidence="11" key="1">
    <citation type="submission" date="2020-10" db="EMBL/GenBank/DDBJ databases">
        <authorList>
            <person name="Gilroy R."/>
        </authorList>
    </citation>
    <scope>NUCLEOTIDE SEQUENCE</scope>
    <source>
        <strain evidence="11">CHK157-1446</strain>
    </source>
</reference>
<dbReference type="PANTHER" id="PTHR34388:SF1">
    <property type="entry name" value="DNA POLYMERASE III SUBUNIT DELTA"/>
    <property type="match status" value="1"/>
</dbReference>
<protein>
    <recommendedName>
        <fullName evidence="2">DNA polymerase III subunit delta</fullName>
        <ecNumber evidence="1">2.7.7.7</ecNumber>
    </recommendedName>
</protein>
<sequence length="349" mass="38506">MPYMSDSQLVSSIRANKICPCYMFWGKDSATIAALTSKLINKLVPDSAKDLNYHFIPAAEFSSSQLSDICESLPVFSERVVAAINDLNAETLRQDELKRLCEIISEIDPSTTTLIIYATGVDLAEGKKQLSPKNKKLAEHISKCGGVVTEFAYHKPAELVKHIQNRMSKSGCFINDRSAAYLAQLCGCDLLMVDNECDKLTAYTQSGEVTDQIIDMLVSGQTDADAYKLSRAVVSGKSAQAFDMLNSLYNRQAEPIPLLFVISSALMDLYRAKAAIISAKSESDMINDFSYKGRSFAAENAFRDCRSMSMDKIRRCLGILSDCDADMKSKRTDPKVLLEEAIAKMLSAK</sequence>
<evidence type="ECO:0000313" key="12">
    <source>
        <dbReference type="Proteomes" id="UP000823982"/>
    </source>
</evidence>
<accession>A0A9D1ELZ7</accession>
<proteinExistence type="inferred from homology"/>
<organism evidence="11 12">
    <name type="scientific">Candidatus Faeciplasma gallinarum</name>
    <dbReference type="NCBI Taxonomy" id="2840799"/>
    <lineage>
        <taxon>Bacteria</taxon>
        <taxon>Bacillati</taxon>
        <taxon>Bacillota</taxon>
        <taxon>Clostridia</taxon>
        <taxon>Eubacteriales</taxon>
        <taxon>Oscillospiraceae</taxon>
        <taxon>Oscillospiraceae incertae sedis</taxon>
        <taxon>Candidatus Faeciplasma</taxon>
    </lineage>
</organism>
<evidence type="ECO:0000256" key="2">
    <source>
        <dbReference type="ARBA" id="ARBA00017703"/>
    </source>
</evidence>
<dbReference type="PANTHER" id="PTHR34388">
    <property type="entry name" value="DNA POLYMERASE III SUBUNIT DELTA"/>
    <property type="match status" value="1"/>
</dbReference>
<evidence type="ECO:0000256" key="5">
    <source>
        <dbReference type="ARBA" id="ARBA00022705"/>
    </source>
</evidence>
<dbReference type="NCBIfam" id="TIGR01128">
    <property type="entry name" value="holA"/>
    <property type="match status" value="1"/>
</dbReference>
<feature type="domain" description="DNA polymerase III delta N-terminal" evidence="9">
    <location>
        <begin position="22"/>
        <end position="138"/>
    </location>
</feature>
<dbReference type="Gene3D" id="3.40.50.300">
    <property type="entry name" value="P-loop containing nucleotide triphosphate hydrolases"/>
    <property type="match status" value="1"/>
</dbReference>
<dbReference type="GO" id="GO:0006261">
    <property type="term" value="P:DNA-templated DNA replication"/>
    <property type="evidence" value="ECO:0007669"/>
    <property type="project" value="TreeGrafter"/>
</dbReference>
<dbReference type="Pfam" id="PF06144">
    <property type="entry name" value="DNA_pol3_delta"/>
    <property type="match status" value="1"/>
</dbReference>
<keyword evidence="5" id="KW-0235">DNA replication</keyword>
<dbReference type="InterPro" id="IPR008921">
    <property type="entry name" value="DNA_pol3_clamp-load_cplx_C"/>
</dbReference>
<dbReference type="Pfam" id="PF21694">
    <property type="entry name" value="DNA_pol3_delta_C"/>
    <property type="match status" value="1"/>
</dbReference>
<evidence type="ECO:0000256" key="6">
    <source>
        <dbReference type="ARBA" id="ARBA00022932"/>
    </source>
</evidence>
<evidence type="ECO:0000256" key="4">
    <source>
        <dbReference type="ARBA" id="ARBA00022695"/>
    </source>
</evidence>
<comment type="catalytic activity">
    <reaction evidence="8">
        <text>DNA(n) + a 2'-deoxyribonucleoside 5'-triphosphate = DNA(n+1) + diphosphate</text>
        <dbReference type="Rhea" id="RHEA:22508"/>
        <dbReference type="Rhea" id="RHEA-COMP:17339"/>
        <dbReference type="Rhea" id="RHEA-COMP:17340"/>
        <dbReference type="ChEBI" id="CHEBI:33019"/>
        <dbReference type="ChEBI" id="CHEBI:61560"/>
        <dbReference type="ChEBI" id="CHEBI:173112"/>
        <dbReference type="EC" id="2.7.7.7"/>
    </reaction>
</comment>
<evidence type="ECO:0000256" key="8">
    <source>
        <dbReference type="ARBA" id="ARBA00049244"/>
    </source>
</evidence>
<feature type="domain" description="DNA polymerase III delta subunit-like C-terminal" evidence="10">
    <location>
        <begin position="225"/>
        <end position="344"/>
    </location>
</feature>
<dbReference type="Proteomes" id="UP000823982">
    <property type="component" value="Unassembled WGS sequence"/>
</dbReference>
<dbReference type="GO" id="GO:0009360">
    <property type="term" value="C:DNA polymerase III complex"/>
    <property type="evidence" value="ECO:0007669"/>
    <property type="project" value="InterPro"/>
</dbReference>
<dbReference type="InterPro" id="IPR027417">
    <property type="entry name" value="P-loop_NTPase"/>
</dbReference>
<dbReference type="InterPro" id="IPR048466">
    <property type="entry name" value="DNA_pol3_delta-like_C"/>
</dbReference>
<evidence type="ECO:0000256" key="7">
    <source>
        <dbReference type="ARBA" id="ARBA00034754"/>
    </source>
</evidence>
<name>A0A9D1ELZ7_9FIRM</name>
<evidence type="ECO:0000259" key="9">
    <source>
        <dbReference type="Pfam" id="PF06144"/>
    </source>
</evidence>